<reference evidence="2" key="1">
    <citation type="submission" date="2020-07" db="EMBL/GenBank/DDBJ databases">
        <title>Draft Genome Sequence of a Deep-Sea Yeast, Naganishia (Cryptococcus) liquefaciens strain N6.</title>
        <authorList>
            <person name="Han Y.W."/>
            <person name="Kajitani R."/>
            <person name="Morimoto H."/>
            <person name="Parhat M."/>
            <person name="Tsubouchi H."/>
            <person name="Bakenova O."/>
            <person name="Ogata M."/>
            <person name="Argunhan B."/>
            <person name="Aoki R."/>
            <person name="Kajiwara S."/>
            <person name="Itoh T."/>
            <person name="Iwasaki H."/>
        </authorList>
    </citation>
    <scope>NUCLEOTIDE SEQUENCE</scope>
    <source>
        <strain evidence="2">N6</strain>
    </source>
</reference>
<proteinExistence type="predicted"/>
<dbReference type="Proteomes" id="UP000620104">
    <property type="component" value="Unassembled WGS sequence"/>
</dbReference>
<evidence type="ECO:0000313" key="3">
    <source>
        <dbReference type="Proteomes" id="UP000620104"/>
    </source>
</evidence>
<feature type="transmembrane region" description="Helical" evidence="1">
    <location>
        <begin position="373"/>
        <end position="393"/>
    </location>
</feature>
<feature type="transmembrane region" description="Helical" evidence="1">
    <location>
        <begin position="347"/>
        <end position="368"/>
    </location>
</feature>
<gene>
    <name evidence="2" type="ORF">NliqN6_0219</name>
</gene>
<evidence type="ECO:0008006" key="4">
    <source>
        <dbReference type="Google" id="ProtNLM"/>
    </source>
</evidence>
<protein>
    <recommendedName>
        <fullName evidence="4">MARVEL domain-containing protein</fullName>
    </recommendedName>
</protein>
<evidence type="ECO:0000256" key="1">
    <source>
        <dbReference type="SAM" id="Phobius"/>
    </source>
</evidence>
<organism evidence="2 3">
    <name type="scientific">Naganishia liquefaciens</name>
    <dbReference type="NCBI Taxonomy" id="104408"/>
    <lineage>
        <taxon>Eukaryota</taxon>
        <taxon>Fungi</taxon>
        <taxon>Dikarya</taxon>
        <taxon>Basidiomycota</taxon>
        <taxon>Agaricomycotina</taxon>
        <taxon>Tremellomycetes</taxon>
        <taxon>Filobasidiales</taxon>
        <taxon>Filobasidiaceae</taxon>
        <taxon>Naganishia</taxon>
    </lineage>
</organism>
<accession>A0A8H3YD10</accession>
<evidence type="ECO:0000313" key="2">
    <source>
        <dbReference type="EMBL" id="GHJ83817.1"/>
    </source>
</evidence>
<name>A0A8H3YD10_9TREE</name>
<keyword evidence="1" id="KW-0812">Transmembrane</keyword>
<feature type="transmembrane region" description="Helical" evidence="1">
    <location>
        <begin position="425"/>
        <end position="446"/>
    </location>
</feature>
<feature type="transmembrane region" description="Helical" evidence="1">
    <location>
        <begin position="306"/>
        <end position="327"/>
    </location>
</feature>
<dbReference type="OrthoDB" id="2117453at2759"/>
<dbReference type="EMBL" id="BLZA01000005">
    <property type="protein sequence ID" value="GHJ83817.1"/>
    <property type="molecule type" value="Genomic_DNA"/>
</dbReference>
<dbReference type="AlphaFoldDB" id="A0A8H3YD10"/>
<sequence length="462" mass="50494">MSDLKTYLLAAWKYADRREKWDQVDKNVWTHAFLVLNTHVNRLPFGAICNEETIGPLKHLVATMSEDLKHMASDHGSGGDVSAPVWGEHFPRNMSNECRQYMCLILFYILAWAATEAPFNGRGILDTISSLENLLLDCWAVGPLSWKRSRSASHRGIEVVPPTHNPKLLWNLFVRYHSHIHVKVVPVEPEGSSQPVVVSLGISLEQVELGDPTYDETDVASTSGTLTPVPSIFSDPGTPASSISLFRTSSTSTVPSLDEILLTPGLRSPDASILPCPSPATKDVSVACGTGSDDGPSERSIRIGHVPLFTLITLTSIVCLAISSSLVTYYNDNGYPPRGAYKPRIRILLVASVWTTVFSLYLLFGFLFRATSILFGILAHWIPLTISFILFLIGSASTTALTNGTDCGSVTEGFKRCNIVKGLVIVSWIDTILVFIAWLFISALAYKARGVLGSRNSTLLDA</sequence>
<keyword evidence="3" id="KW-1185">Reference proteome</keyword>
<comment type="caution">
    <text evidence="2">The sequence shown here is derived from an EMBL/GenBank/DDBJ whole genome shotgun (WGS) entry which is preliminary data.</text>
</comment>
<keyword evidence="1" id="KW-0472">Membrane</keyword>
<keyword evidence="1" id="KW-1133">Transmembrane helix</keyword>